<protein>
    <submittedName>
        <fullName evidence="1">Uncharacterized protein</fullName>
    </submittedName>
</protein>
<gene>
    <name evidence="1" type="ORF">AVDCRST_MAG94-685</name>
</gene>
<reference evidence="1" key="1">
    <citation type="submission" date="2020-02" db="EMBL/GenBank/DDBJ databases">
        <authorList>
            <person name="Meier V. D."/>
        </authorList>
    </citation>
    <scope>NUCLEOTIDE SEQUENCE</scope>
    <source>
        <strain evidence="1">AVDCRST_MAG94</strain>
    </source>
</reference>
<name>A0A6J4KIN6_9CYAN</name>
<evidence type="ECO:0000313" key="1">
    <source>
        <dbReference type="EMBL" id="CAA9306038.1"/>
    </source>
</evidence>
<accession>A0A6J4KIN6</accession>
<proteinExistence type="predicted"/>
<dbReference type="EMBL" id="CADCTY010000225">
    <property type="protein sequence ID" value="CAA9306038.1"/>
    <property type="molecule type" value="Genomic_DNA"/>
</dbReference>
<sequence length="45" mass="5245">MSKDIATLEQYRKDQTYCGVWSSTRALKRATEHLTKIEEASRRGE</sequence>
<organism evidence="1">
    <name type="scientific">uncultured Leptolyngbya sp</name>
    <dbReference type="NCBI Taxonomy" id="332963"/>
    <lineage>
        <taxon>Bacteria</taxon>
        <taxon>Bacillati</taxon>
        <taxon>Cyanobacteriota</taxon>
        <taxon>Cyanophyceae</taxon>
        <taxon>Leptolyngbyales</taxon>
        <taxon>Leptolyngbyaceae</taxon>
        <taxon>Leptolyngbya group</taxon>
        <taxon>Leptolyngbya</taxon>
        <taxon>environmental samples</taxon>
    </lineage>
</organism>
<dbReference type="AlphaFoldDB" id="A0A6J4KIN6"/>